<keyword evidence="1" id="KW-1133">Transmembrane helix</keyword>
<gene>
    <name evidence="2" type="ORF">ACFSUE_17090</name>
</gene>
<sequence>MMVKNLSKMFHSLFNFIKQNIHTLLLLAGVLFVDVAAFFVCLTVGLVVTGISLISLALLISHENDKADQEARR</sequence>
<keyword evidence="1" id="KW-0812">Transmembrane</keyword>
<proteinExistence type="predicted"/>
<feature type="transmembrane region" description="Helical" evidence="1">
    <location>
        <begin position="21"/>
        <end position="54"/>
    </location>
</feature>
<evidence type="ECO:0000256" key="1">
    <source>
        <dbReference type="SAM" id="Phobius"/>
    </source>
</evidence>
<dbReference type="EMBL" id="JBHUMQ010000042">
    <property type="protein sequence ID" value="MFD2695322.1"/>
    <property type="molecule type" value="Genomic_DNA"/>
</dbReference>
<reference evidence="3" key="1">
    <citation type="journal article" date="2019" name="Int. J. Syst. Evol. Microbiol.">
        <title>The Global Catalogue of Microorganisms (GCM) 10K type strain sequencing project: providing services to taxonomists for standard genome sequencing and annotation.</title>
        <authorList>
            <consortium name="The Broad Institute Genomics Platform"/>
            <consortium name="The Broad Institute Genome Sequencing Center for Infectious Disease"/>
            <person name="Wu L."/>
            <person name="Ma J."/>
        </authorList>
    </citation>
    <scope>NUCLEOTIDE SEQUENCE [LARGE SCALE GENOMIC DNA]</scope>
    <source>
        <strain evidence="3">TISTR 2466</strain>
    </source>
</reference>
<evidence type="ECO:0008006" key="4">
    <source>
        <dbReference type="Google" id="ProtNLM"/>
    </source>
</evidence>
<comment type="caution">
    <text evidence="2">The sequence shown here is derived from an EMBL/GenBank/DDBJ whole genome shotgun (WGS) entry which is preliminary data.</text>
</comment>
<evidence type="ECO:0000313" key="2">
    <source>
        <dbReference type="EMBL" id="MFD2695322.1"/>
    </source>
</evidence>
<accession>A0ABW5S6V6</accession>
<dbReference type="RefSeq" id="WP_253062601.1">
    <property type="nucleotide sequence ID" value="NZ_JAMXWM010000014.1"/>
</dbReference>
<keyword evidence="1" id="KW-0472">Membrane</keyword>
<keyword evidence="3" id="KW-1185">Reference proteome</keyword>
<dbReference type="Proteomes" id="UP001597399">
    <property type="component" value="Unassembled WGS sequence"/>
</dbReference>
<organism evidence="2 3">
    <name type="scientific">Sporolactobacillus shoreicorticis</name>
    <dbReference type="NCBI Taxonomy" id="1923877"/>
    <lineage>
        <taxon>Bacteria</taxon>
        <taxon>Bacillati</taxon>
        <taxon>Bacillota</taxon>
        <taxon>Bacilli</taxon>
        <taxon>Bacillales</taxon>
        <taxon>Sporolactobacillaceae</taxon>
        <taxon>Sporolactobacillus</taxon>
    </lineage>
</organism>
<protein>
    <recommendedName>
        <fullName evidence="4">Phage protein</fullName>
    </recommendedName>
</protein>
<name>A0ABW5S6V6_9BACL</name>
<evidence type="ECO:0000313" key="3">
    <source>
        <dbReference type="Proteomes" id="UP001597399"/>
    </source>
</evidence>